<evidence type="ECO:0000256" key="2">
    <source>
        <dbReference type="ARBA" id="ARBA00022475"/>
    </source>
</evidence>
<dbReference type="AlphaFoldDB" id="A0A0G3GXZ3"/>
<feature type="transmembrane region" description="Helical" evidence="6">
    <location>
        <begin position="253"/>
        <end position="274"/>
    </location>
</feature>
<feature type="transmembrane region" description="Helical" evidence="6">
    <location>
        <begin position="221"/>
        <end position="247"/>
    </location>
</feature>
<dbReference type="PANTHER" id="PTHR23513">
    <property type="entry name" value="INTEGRAL MEMBRANE EFFLUX PROTEIN-RELATED"/>
    <property type="match status" value="1"/>
</dbReference>
<dbReference type="OrthoDB" id="4116375at2"/>
<feature type="transmembrane region" description="Helical" evidence="6">
    <location>
        <begin position="340"/>
        <end position="363"/>
    </location>
</feature>
<dbReference type="GO" id="GO:0005886">
    <property type="term" value="C:plasma membrane"/>
    <property type="evidence" value="ECO:0007669"/>
    <property type="project" value="UniProtKB-SubCell"/>
</dbReference>
<dbReference type="KEGG" id="cmv:CMUST_00280"/>
<feature type="transmembrane region" description="Helical" evidence="6">
    <location>
        <begin position="37"/>
        <end position="58"/>
    </location>
</feature>
<dbReference type="InterPro" id="IPR036259">
    <property type="entry name" value="MFS_trans_sf"/>
</dbReference>
<keyword evidence="8" id="KW-1185">Reference proteome</keyword>
<feature type="transmembrane region" description="Helical" evidence="6">
    <location>
        <begin position="136"/>
        <end position="159"/>
    </location>
</feature>
<dbReference type="EMBL" id="CP011542">
    <property type="protein sequence ID" value="AKK04413.1"/>
    <property type="molecule type" value="Genomic_DNA"/>
</dbReference>
<keyword evidence="2" id="KW-1003">Cell membrane</keyword>
<keyword evidence="4 6" id="KW-1133">Transmembrane helix</keyword>
<dbReference type="Gene3D" id="1.20.1250.20">
    <property type="entry name" value="MFS general substrate transporter like domains"/>
    <property type="match status" value="1"/>
</dbReference>
<dbReference type="InterPro" id="IPR011701">
    <property type="entry name" value="MFS"/>
</dbReference>
<feature type="transmembrane region" description="Helical" evidence="6">
    <location>
        <begin position="281"/>
        <end position="300"/>
    </location>
</feature>
<gene>
    <name evidence="7" type="ORF">CMUST_00280</name>
</gene>
<dbReference type="Pfam" id="PF07690">
    <property type="entry name" value="MFS_1"/>
    <property type="match status" value="1"/>
</dbReference>
<evidence type="ECO:0000313" key="8">
    <source>
        <dbReference type="Proteomes" id="UP000035199"/>
    </source>
</evidence>
<evidence type="ECO:0000256" key="3">
    <source>
        <dbReference type="ARBA" id="ARBA00022692"/>
    </source>
</evidence>
<comment type="subcellular location">
    <subcellularLocation>
        <location evidence="1">Cell membrane</location>
        <topology evidence="1">Multi-pass membrane protein</topology>
    </subcellularLocation>
</comment>
<evidence type="ECO:0000256" key="6">
    <source>
        <dbReference type="SAM" id="Phobius"/>
    </source>
</evidence>
<evidence type="ECO:0000256" key="4">
    <source>
        <dbReference type="ARBA" id="ARBA00022989"/>
    </source>
</evidence>
<feature type="transmembrane region" description="Helical" evidence="6">
    <location>
        <begin position="306"/>
        <end position="328"/>
    </location>
</feature>
<name>A0A0G3GXZ3_9CORY</name>
<dbReference type="PANTHER" id="PTHR23513:SF6">
    <property type="entry name" value="MAJOR FACILITATOR SUPERFAMILY ASSOCIATED DOMAIN-CONTAINING PROTEIN"/>
    <property type="match status" value="1"/>
</dbReference>
<dbReference type="GO" id="GO:0022857">
    <property type="term" value="F:transmembrane transporter activity"/>
    <property type="evidence" value="ECO:0007669"/>
    <property type="project" value="InterPro"/>
</dbReference>
<organism evidence="7 8">
    <name type="scientific">Corynebacterium mustelae</name>
    <dbReference type="NCBI Taxonomy" id="571915"/>
    <lineage>
        <taxon>Bacteria</taxon>
        <taxon>Bacillati</taxon>
        <taxon>Actinomycetota</taxon>
        <taxon>Actinomycetes</taxon>
        <taxon>Mycobacteriales</taxon>
        <taxon>Corynebacteriaceae</taxon>
        <taxon>Corynebacterium</taxon>
    </lineage>
</organism>
<dbReference type="Proteomes" id="UP000035199">
    <property type="component" value="Chromosome"/>
</dbReference>
<dbReference type="RefSeq" id="WP_047260838.1">
    <property type="nucleotide sequence ID" value="NZ_CP011542.1"/>
</dbReference>
<evidence type="ECO:0000256" key="1">
    <source>
        <dbReference type="ARBA" id="ARBA00004651"/>
    </source>
</evidence>
<feature type="transmembrane region" description="Helical" evidence="6">
    <location>
        <begin position="97"/>
        <end position="115"/>
    </location>
</feature>
<reference evidence="7 8" key="1">
    <citation type="journal article" date="2015" name="Genome Announc.">
        <title>Complete Genome Sequence of the Type Strain Corynebacterium mustelae DSM 45274, Isolated from Various Tissues of a Male Ferret with Lethal Sepsis.</title>
        <authorList>
            <person name="Ruckert C."/>
            <person name="Eimer J."/>
            <person name="Winkler A."/>
            <person name="Tauch A."/>
        </authorList>
    </citation>
    <scope>NUCLEOTIDE SEQUENCE [LARGE SCALE GENOMIC DNA]</scope>
    <source>
        <strain evidence="7 8">DSM 45274</strain>
    </source>
</reference>
<sequence length="396" mass="41156">MGRSPHLIPGFFLLSALAEFLQAIAVSWVAYDLTQSAFIVGALNAMVYLPGVIGGIILRNRADSGNAPKLLSLTTLAIFTAAIILAVANYLLTNPKVLLTIFFVFFAVLSLVKMFNKAYIGRTIRQQFPPEQGALIMSRATTAAMIGGAIGAGLAGVALDLISATFAFALAATLYGLSFGIATLIGNHPPQSVGPAETTPRTISATTPPTSVFRSRPLRTILLFSIPSSGAMVALSTLLVPLAVAVAPGTATAYSALSVSSMIGGIIGGILLSTTTKTSRFALNTALALSSTLFLALTFTDSIYSATPLVFILSLILTSHIVCMQVLTNQAPKDNQIGQFALIRNSVAGSAKVIFALAAGWGIQTFGLQPTIICLSLILGCAAGVWVSVARRGDGF</sequence>
<evidence type="ECO:0000313" key="7">
    <source>
        <dbReference type="EMBL" id="AKK04413.1"/>
    </source>
</evidence>
<keyword evidence="5 6" id="KW-0472">Membrane</keyword>
<feature type="transmembrane region" description="Helical" evidence="6">
    <location>
        <begin position="7"/>
        <end position="31"/>
    </location>
</feature>
<proteinExistence type="predicted"/>
<dbReference type="SUPFAM" id="SSF103473">
    <property type="entry name" value="MFS general substrate transporter"/>
    <property type="match status" value="1"/>
</dbReference>
<dbReference type="PATRIC" id="fig|571915.4.peg.56"/>
<feature type="transmembrane region" description="Helical" evidence="6">
    <location>
        <begin position="70"/>
        <end position="91"/>
    </location>
</feature>
<feature type="transmembrane region" description="Helical" evidence="6">
    <location>
        <begin position="165"/>
        <end position="185"/>
    </location>
</feature>
<accession>A0A0G3GXZ3</accession>
<feature type="transmembrane region" description="Helical" evidence="6">
    <location>
        <begin position="369"/>
        <end position="389"/>
    </location>
</feature>
<protein>
    <submittedName>
        <fullName evidence="7">Major Facilitator Superfamily transporter</fullName>
    </submittedName>
</protein>
<evidence type="ECO:0000256" key="5">
    <source>
        <dbReference type="ARBA" id="ARBA00023136"/>
    </source>
</evidence>
<keyword evidence="3 6" id="KW-0812">Transmembrane</keyword>
<reference evidence="8" key="2">
    <citation type="submission" date="2015-05" db="EMBL/GenBank/DDBJ databases">
        <title>Complete genome sequence of Corynebacterium mustelae DSM 45274, isolated from various tissues of a male ferret with lethal sepsis.</title>
        <authorList>
            <person name="Ruckert C."/>
            <person name="Albersmeier A."/>
            <person name="Winkler A."/>
            <person name="Tauch A."/>
        </authorList>
    </citation>
    <scope>NUCLEOTIDE SEQUENCE [LARGE SCALE GENOMIC DNA]</scope>
    <source>
        <strain evidence="8">DSM 45274</strain>
    </source>
</reference>